<evidence type="ECO:0000313" key="2">
    <source>
        <dbReference type="Proteomes" id="UP000219435"/>
    </source>
</evidence>
<name>A0A285V363_9ACTN</name>
<organism evidence="1 2">
    <name type="scientific">Blastococcus aggregatus</name>
    <dbReference type="NCBI Taxonomy" id="38502"/>
    <lineage>
        <taxon>Bacteria</taxon>
        <taxon>Bacillati</taxon>
        <taxon>Actinomycetota</taxon>
        <taxon>Actinomycetes</taxon>
        <taxon>Geodermatophilales</taxon>
        <taxon>Geodermatophilaceae</taxon>
        <taxon>Blastococcus</taxon>
    </lineage>
</organism>
<sequence>MTVTDDRISTNISRYVEQQALAMPLVMLIHEDDAVETADSGVATVGGNISRYVQQQELAMPLVMLIHEDDAI</sequence>
<proteinExistence type="predicted"/>
<accession>A0A285V363</accession>
<evidence type="ECO:0000313" key="1">
    <source>
        <dbReference type="EMBL" id="SOC46941.1"/>
    </source>
</evidence>
<reference evidence="2" key="1">
    <citation type="submission" date="2017-08" db="EMBL/GenBank/DDBJ databases">
        <authorList>
            <person name="Varghese N."/>
            <person name="Submissions S."/>
        </authorList>
    </citation>
    <scope>NUCLEOTIDE SEQUENCE [LARGE SCALE GENOMIC DNA]</scope>
    <source>
        <strain evidence="2">DSM 4725</strain>
    </source>
</reference>
<protein>
    <submittedName>
        <fullName evidence="1">Uncharacterized protein</fullName>
    </submittedName>
</protein>
<dbReference type="AlphaFoldDB" id="A0A285V363"/>
<dbReference type="RefSeq" id="WP_097193454.1">
    <property type="nucleotide sequence ID" value="NZ_OBQI01000001.1"/>
</dbReference>
<keyword evidence="2" id="KW-1185">Reference proteome</keyword>
<dbReference type="EMBL" id="OBQI01000001">
    <property type="protein sequence ID" value="SOC46941.1"/>
    <property type="molecule type" value="Genomic_DNA"/>
</dbReference>
<gene>
    <name evidence="1" type="ORF">SAMN05660748_0536</name>
</gene>
<dbReference type="Proteomes" id="UP000219435">
    <property type="component" value="Unassembled WGS sequence"/>
</dbReference>